<proteinExistence type="predicted"/>
<organism evidence="2 3">
    <name type="scientific">Naegleria fowleri</name>
    <name type="common">Brain eating amoeba</name>
    <dbReference type="NCBI Taxonomy" id="5763"/>
    <lineage>
        <taxon>Eukaryota</taxon>
        <taxon>Discoba</taxon>
        <taxon>Heterolobosea</taxon>
        <taxon>Tetramitia</taxon>
        <taxon>Eutetramitia</taxon>
        <taxon>Vahlkampfiidae</taxon>
        <taxon>Naegleria</taxon>
    </lineage>
</organism>
<dbReference type="VEuPathDB" id="AmoebaDB:FDP41_000715"/>
<dbReference type="OMA" id="WANQHET"/>
<dbReference type="GeneID" id="68107933"/>
<dbReference type="RefSeq" id="XP_044569529.1">
    <property type="nucleotide sequence ID" value="XM_044710863.1"/>
</dbReference>
<dbReference type="Proteomes" id="UP000444721">
    <property type="component" value="Unassembled WGS sequence"/>
</dbReference>
<gene>
    <name evidence="2" type="ORF">FDP41_000715</name>
</gene>
<dbReference type="OrthoDB" id="10334478at2759"/>
<reference evidence="2 3" key="1">
    <citation type="journal article" date="2019" name="Sci. Rep.">
        <title>Nanopore sequencing improves the draft genome of the human pathogenic amoeba Naegleria fowleri.</title>
        <authorList>
            <person name="Liechti N."/>
            <person name="Schurch N."/>
            <person name="Bruggmann R."/>
            <person name="Wittwer M."/>
        </authorList>
    </citation>
    <scope>NUCLEOTIDE SEQUENCE [LARGE SCALE GENOMIC DNA]</scope>
    <source>
        <strain evidence="2 3">ATCC 30894</strain>
    </source>
</reference>
<dbReference type="SUPFAM" id="SSF52047">
    <property type="entry name" value="RNI-like"/>
    <property type="match status" value="1"/>
</dbReference>
<feature type="compositionally biased region" description="Polar residues" evidence="1">
    <location>
        <begin position="1"/>
        <end position="11"/>
    </location>
</feature>
<dbReference type="AlphaFoldDB" id="A0A6A5CAN6"/>
<name>A0A6A5CAN6_NAEFO</name>
<evidence type="ECO:0000313" key="2">
    <source>
        <dbReference type="EMBL" id="KAF0984816.1"/>
    </source>
</evidence>
<dbReference type="EMBL" id="VFQX01000002">
    <property type="protein sequence ID" value="KAF0984816.1"/>
    <property type="molecule type" value="Genomic_DNA"/>
</dbReference>
<dbReference type="VEuPathDB" id="AmoebaDB:NF0127430"/>
<feature type="region of interest" description="Disordered" evidence="1">
    <location>
        <begin position="1"/>
        <end position="26"/>
    </location>
</feature>
<keyword evidence="3" id="KW-1185">Reference proteome</keyword>
<sequence length="862" mass="98470">MSLSTSSSSIEPNDDNNHKYGTSLPHRNEETNLTMMVSHQDVQVKPIQISLPSSSSSSSSFGCIEELDLRDAENNTTSNSRYTLCDLPNEIFDVIFFFLLPSAEERKERCFNDLFSFLRVNRTIRSKLKNNGYFWGSVFARFQVFMSCYLMDLPLFLPCDEKYSNFSNDEKILEEESDLENTNDNNKFYYYSIHELAAKQYIDWLYTFCDPSLIRKLEVPLPVDGNPQQVMNLWQNHLSNITHFLTFPVMDFPNDKYLQACNFKFHSLTHLDVFDGYVDISSIISNHPGLKSVTLDVPSENTSQRLKSFAEICTNQLPNLKKVQLCVLHLQLDDDEIYTALLSLAPKLKQINIYINSEEDISRWNTIAQNTQCMTHLYVRTAMNLQLVNDLLAKKYREEYCLFVVPSTLKQLGVHDQINIGSFYEEVPVSVCLNGINLPSLTHFDLQVSCLIGDNQLPFPKLQALYFDSYGNAKMPTVSLFEFWANQHETLRSLLFNIISKPEEPLVDVSMEKTSIQSPTIVLKKKPLQMKSVNITIEDFELIIEDCPRNLTVGNVTKNVSITGSNYVNAVSLNMGSHLESHDIYVNIKNCDTLRTSPPLNNVTKATQLIHGHYNSIIIGSFGGNLALLPHIQIMDMTDLVNLSFNYSGIFSENEYDLANVIREFLSRFSSIACLKATSEQRTCEFFNVRRETLNEEVCKQMFLATTIGKENKLVTQISRFRTDSDIMRLPNLSSLKITAGSPLILDRITLSHLKILDISHCQLSVEDASVVDLHWIPFLKHAIFVGIHSVDIICSDEQEHHYLKYLYISQTNKLNAKISLRGPNLRVVCVTKTELQENSFIRIVHAPKLVLSVLHIPNEHK</sequence>
<dbReference type="VEuPathDB" id="AmoebaDB:NfTy_031400"/>
<accession>A0A6A5CAN6</accession>
<evidence type="ECO:0000256" key="1">
    <source>
        <dbReference type="SAM" id="MobiDB-lite"/>
    </source>
</evidence>
<comment type="caution">
    <text evidence="2">The sequence shown here is derived from an EMBL/GenBank/DDBJ whole genome shotgun (WGS) entry which is preliminary data.</text>
</comment>
<protein>
    <submittedName>
        <fullName evidence="2">Uncharacterized protein</fullName>
    </submittedName>
</protein>
<evidence type="ECO:0000313" key="3">
    <source>
        <dbReference type="Proteomes" id="UP000444721"/>
    </source>
</evidence>